<evidence type="ECO:0000313" key="2">
    <source>
        <dbReference type="Proteomes" id="UP000217257"/>
    </source>
</evidence>
<gene>
    <name evidence="1" type="ORF">CYFUS_001703</name>
</gene>
<organism evidence="1 2">
    <name type="scientific">Cystobacter fuscus</name>
    <dbReference type="NCBI Taxonomy" id="43"/>
    <lineage>
        <taxon>Bacteria</taxon>
        <taxon>Pseudomonadati</taxon>
        <taxon>Myxococcota</taxon>
        <taxon>Myxococcia</taxon>
        <taxon>Myxococcales</taxon>
        <taxon>Cystobacterineae</taxon>
        <taxon>Archangiaceae</taxon>
        <taxon>Cystobacter</taxon>
    </lineage>
</organism>
<proteinExistence type="predicted"/>
<name>A0A250IX30_9BACT</name>
<reference evidence="1 2" key="1">
    <citation type="submission" date="2017-06" db="EMBL/GenBank/DDBJ databases">
        <title>Sequencing and comparative analysis of myxobacterial genomes.</title>
        <authorList>
            <person name="Rupp O."/>
            <person name="Goesmann A."/>
            <person name="Sogaard-Andersen L."/>
        </authorList>
    </citation>
    <scope>NUCLEOTIDE SEQUENCE [LARGE SCALE GENOMIC DNA]</scope>
    <source>
        <strain evidence="1 2">DSM 52655</strain>
    </source>
</reference>
<sequence>MKTAHVVVAAVVAAAVTAGAVAVWRRRKVAAPAVSLVPAVEKPASGVPAPVVVKAAVVKSFAPEPTPIFAPRAEVVNVSEVPSLPVMPPGASPGIVAPKLVAVSKNTGIVPRQRLGSVVEAF</sequence>
<evidence type="ECO:0000313" key="1">
    <source>
        <dbReference type="EMBL" id="ATB36289.1"/>
    </source>
</evidence>
<dbReference type="AlphaFoldDB" id="A0A250IX30"/>
<dbReference type="Proteomes" id="UP000217257">
    <property type="component" value="Chromosome"/>
</dbReference>
<accession>A0A250IX30</accession>
<dbReference type="KEGG" id="cfus:CYFUS_001703"/>
<dbReference type="EMBL" id="CP022098">
    <property type="protein sequence ID" value="ATB36289.1"/>
    <property type="molecule type" value="Genomic_DNA"/>
</dbReference>
<protein>
    <submittedName>
        <fullName evidence="1">Uncharacterized protein</fullName>
    </submittedName>
</protein>
<dbReference type="RefSeq" id="WP_095984785.1">
    <property type="nucleotide sequence ID" value="NZ_CP022098.1"/>
</dbReference>